<name>A0A2P2K0B1_RHIMU</name>
<sequence>MRRTRRRHNSYTAARWHIQGRAKRASGGGTRGRFRFGGGRRRGAVGISRRRRRLC</sequence>
<evidence type="ECO:0000313" key="2">
    <source>
        <dbReference type="EMBL" id="MBW99146.1"/>
    </source>
</evidence>
<dbReference type="EMBL" id="GGEC01018663">
    <property type="protein sequence ID" value="MBW99146.1"/>
    <property type="molecule type" value="Transcribed_RNA"/>
</dbReference>
<proteinExistence type="predicted"/>
<dbReference type="AlphaFoldDB" id="A0A2P2K0B1"/>
<reference evidence="2" key="1">
    <citation type="submission" date="2018-02" db="EMBL/GenBank/DDBJ databases">
        <title>Rhizophora mucronata_Transcriptome.</title>
        <authorList>
            <person name="Meera S.P."/>
            <person name="Sreeshan A."/>
            <person name="Augustine A."/>
        </authorList>
    </citation>
    <scope>NUCLEOTIDE SEQUENCE</scope>
    <source>
        <tissue evidence="2">Leaf</tissue>
    </source>
</reference>
<evidence type="ECO:0000256" key="1">
    <source>
        <dbReference type="SAM" id="MobiDB-lite"/>
    </source>
</evidence>
<feature type="region of interest" description="Disordered" evidence="1">
    <location>
        <begin position="21"/>
        <end position="55"/>
    </location>
</feature>
<organism evidence="2">
    <name type="scientific">Rhizophora mucronata</name>
    <name type="common">Asiatic mangrove</name>
    <dbReference type="NCBI Taxonomy" id="61149"/>
    <lineage>
        <taxon>Eukaryota</taxon>
        <taxon>Viridiplantae</taxon>
        <taxon>Streptophyta</taxon>
        <taxon>Embryophyta</taxon>
        <taxon>Tracheophyta</taxon>
        <taxon>Spermatophyta</taxon>
        <taxon>Magnoliopsida</taxon>
        <taxon>eudicotyledons</taxon>
        <taxon>Gunneridae</taxon>
        <taxon>Pentapetalae</taxon>
        <taxon>rosids</taxon>
        <taxon>fabids</taxon>
        <taxon>Malpighiales</taxon>
        <taxon>Rhizophoraceae</taxon>
        <taxon>Rhizophora</taxon>
    </lineage>
</organism>
<accession>A0A2P2K0B1</accession>
<protein>
    <submittedName>
        <fullName evidence="2">Uncharacterized protein</fullName>
    </submittedName>
</protein>
<feature type="compositionally biased region" description="Basic residues" evidence="1">
    <location>
        <begin position="32"/>
        <end position="55"/>
    </location>
</feature>